<comment type="similarity">
    <text evidence="2 13">Belongs to the LPG synthase family.</text>
</comment>
<name>A0AAI8DI58_MAMSC</name>
<evidence type="ECO:0000256" key="8">
    <source>
        <dbReference type="ARBA" id="ARBA00022989"/>
    </source>
</evidence>
<feature type="transmembrane region" description="Helical" evidence="13">
    <location>
        <begin position="12"/>
        <end position="30"/>
    </location>
</feature>
<keyword evidence="5" id="KW-1003">Cell membrane</keyword>
<feature type="transmembrane region" description="Helical" evidence="13">
    <location>
        <begin position="281"/>
        <end position="302"/>
    </location>
</feature>
<dbReference type="InterPro" id="IPR022791">
    <property type="entry name" value="L-PG_synthase/AglD"/>
</dbReference>
<dbReference type="PANTHER" id="PTHR34697:SF2">
    <property type="entry name" value="PHOSPHATIDYLGLYCEROL LYSYLTRANSFERASE"/>
    <property type="match status" value="1"/>
</dbReference>
<evidence type="ECO:0000313" key="16">
    <source>
        <dbReference type="Proteomes" id="UP000197058"/>
    </source>
</evidence>
<feature type="transmembrane region" description="Helical" evidence="13">
    <location>
        <begin position="451"/>
        <end position="468"/>
    </location>
</feature>
<keyword evidence="11 13" id="KW-0046">Antibiotic resistance</keyword>
<dbReference type="InterPro" id="IPR016181">
    <property type="entry name" value="Acyl_CoA_acyltransferase"/>
</dbReference>
<keyword evidence="6 13" id="KW-0808">Transferase</keyword>
<dbReference type="InterPro" id="IPR024320">
    <property type="entry name" value="LPG_synthase_C"/>
</dbReference>
<evidence type="ECO:0000256" key="12">
    <source>
        <dbReference type="ARBA" id="ARBA00047540"/>
    </source>
</evidence>
<dbReference type="GO" id="GO:0006629">
    <property type="term" value="P:lipid metabolic process"/>
    <property type="evidence" value="ECO:0007669"/>
    <property type="project" value="UniProtKB-KW"/>
</dbReference>
<evidence type="ECO:0000256" key="3">
    <source>
        <dbReference type="ARBA" id="ARBA00012014"/>
    </source>
</evidence>
<dbReference type="InterPro" id="IPR051211">
    <property type="entry name" value="PG_lysyltransferase"/>
</dbReference>
<evidence type="ECO:0000256" key="11">
    <source>
        <dbReference type="ARBA" id="ARBA00023251"/>
    </source>
</evidence>
<feature type="transmembrane region" description="Helical" evidence="13">
    <location>
        <begin position="197"/>
        <end position="218"/>
    </location>
</feature>
<dbReference type="EMBL" id="CP022046">
    <property type="protein sequence ID" value="ASE34249.1"/>
    <property type="molecule type" value="Genomic_DNA"/>
</dbReference>
<comment type="function">
    <text evidence="13">Catalyzes the transfer of a lysyl group from L-lysyl-tRNA(Lys) to membrane-bound phosphatidylglycerol (PG), which produces lysylphosphatidylglycerol (LPG), a major component of the bacterial membrane with a positive net charge. LPG synthesis contributes to bacterial virulence as it is involved in the resistance mechanism against cationic antimicrobial peptides (CAMP) produces by the host's immune system (defensins, cathelicidins) and by the competing microorganisms.</text>
</comment>
<organism evidence="15 16">
    <name type="scientific">Mammaliicoccus sciuri</name>
    <name type="common">Staphylococcus sciuri</name>
    <dbReference type="NCBI Taxonomy" id="1296"/>
    <lineage>
        <taxon>Bacteria</taxon>
        <taxon>Bacillati</taxon>
        <taxon>Bacillota</taxon>
        <taxon>Bacilli</taxon>
        <taxon>Bacillales</taxon>
        <taxon>Staphylococcaceae</taxon>
        <taxon>Mammaliicoccus</taxon>
    </lineage>
</organism>
<dbReference type="GO" id="GO:0055091">
    <property type="term" value="P:phospholipid homeostasis"/>
    <property type="evidence" value="ECO:0007669"/>
    <property type="project" value="TreeGrafter"/>
</dbReference>
<keyword evidence="9 13" id="KW-0443">Lipid metabolism</keyword>
<evidence type="ECO:0000259" key="14">
    <source>
        <dbReference type="Pfam" id="PF09924"/>
    </source>
</evidence>
<evidence type="ECO:0000256" key="2">
    <source>
        <dbReference type="ARBA" id="ARBA00008627"/>
    </source>
</evidence>
<dbReference type="GO" id="GO:0005886">
    <property type="term" value="C:plasma membrane"/>
    <property type="evidence" value="ECO:0007669"/>
    <property type="project" value="UniProtKB-SubCell"/>
</dbReference>
<feature type="transmembrane region" description="Helical" evidence="13">
    <location>
        <begin position="50"/>
        <end position="70"/>
    </location>
</feature>
<feature type="transmembrane region" description="Helical" evidence="13">
    <location>
        <begin position="421"/>
        <end position="439"/>
    </location>
</feature>
<dbReference type="PANTHER" id="PTHR34697">
    <property type="entry name" value="PHOSPHATIDYLGLYCEROL LYSYLTRANSFERASE"/>
    <property type="match status" value="1"/>
</dbReference>
<feature type="transmembrane region" description="Helical" evidence="13">
    <location>
        <begin position="488"/>
        <end position="510"/>
    </location>
</feature>
<dbReference type="Pfam" id="PF09924">
    <property type="entry name" value="LPG_synthase_C"/>
    <property type="match status" value="1"/>
</dbReference>
<evidence type="ECO:0000256" key="7">
    <source>
        <dbReference type="ARBA" id="ARBA00022692"/>
    </source>
</evidence>
<keyword evidence="7 13" id="KW-0812">Transmembrane</keyword>
<sequence>MRLLNRKKILPILKVLFICIILCIVVFVLHNELGKIDFKKTIVLFREMNTFYFVGIIILGVLSVSVLSLYDMMLKQSLKISLPIHKVLSISYIINTFNSILGFGGLIGAGLRIYSYRNDVEDKKDLVKSVSLLLLSMLSGLSLLCVLIVFRVFNADALLADISWAKIVIYIGSLFLPLFIVVSYLKPSISRDRLLGFKFTIVSALEWIAASYLLFVILKALHIHVDFAHLVGIFVVAALSGLISMIPGGFGAFDLVILLGIKSLGVPEEKVLLALLLYRVAYYFFPFIIALGLSTFEFGSIAKKYIEESKFYTPAVDTTSFIKSVQSDFMTKVPTLALGLLSGITGFVLYFNHILILYDAIYSHHYTFYSILLALHTASTLMLLICAKGVMSGTMRSILMSIISVIVMLVVSILTNSTIIAFLWLTILLVLLFIGYKNALVVKKIVTPMKIVLSGILILTMFIFNRIVTKNYLNLYPHEVTKFDKYAVFTMFLIALAILCLIGMCITYILSKRFQKSLYTNATYETIQSIIDQNQGSYVSHLAFTGDKSFYVNKDEDVFIMYRHKMNAVIVLGDPVGNSDKYHEVLKEFYDQMHFLGHDIIFYQVQSKLLSLYHDYGNVFFKLGEEALIDLETFSLSGKKKRGMRATHNKMASEGYQFEIIEAPFAKDDIDMLKSISDGWLGDKKEMSFSVGSFDEDYLNKAPIAVIRNDGNEIVGFCSLMYTNYNDSISVDLIRWNKEVELPMMDALYIHMLLWAQEQGYKQFNMGMATLSNVGHNQYAYLREKFAAKVFENMNGLYSFQGLRNYKQKFYPEWEPRYLVYRKYSSLLWNLIRVSLTINHK</sequence>
<dbReference type="NCBIfam" id="NF033480">
    <property type="entry name" value="bifunc_MprF"/>
    <property type="match status" value="1"/>
</dbReference>
<evidence type="ECO:0000313" key="15">
    <source>
        <dbReference type="EMBL" id="ASE34249.1"/>
    </source>
</evidence>
<dbReference type="Proteomes" id="UP000197058">
    <property type="component" value="Chromosome"/>
</dbReference>
<feature type="transmembrane region" description="Helical" evidence="13">
    <location>
        <begin position="398"/>
        <end position="415"/>
    </location>
</feature>
<keyword evidence="8 13" id="KW-1133">Transmembrane helix</keyword>
<dbReference type="KEGG" id="sscu:CEP64_06550"/>
<dbReference type="GO" id="GO:0050071">
    <property type="term" value="F:phosphatidylglycerol lysyltransferase activity"/>
    <property type="evidence" value="ECO:0007669"/>
    <property type="project" value="UniProtKB-EC"/>
</dbReference>
<gene>
    <name evidence="13" type="primary">mprF</name>
    <name evidence="15" type="ORF">CEP64_06550</name>
</gene>
<evidence type="ECO:0000256" key="5">
    <source>
        <dbReference type="ARBA" id="ARBA00022475"/>
    </source>
</evidence>
<accession>A0AAI8DI58</accession>
<evidence type="ECO:0000256" key="10">
    <source>
        <dbReference type="ARBA" id="ARBA00023136"/>
    </source>
</evidence>
<feature type="transmembrane region" description="Helical" evidence="13">
    <location>
        <begin position="165"/>
        <end position="185"/>
    </location>
</feature>
<dbReference type="SUPFAM" id="SSF55729">
    <property type="entry name" value="Acyl-CoA N-acyltransferases (Nat)"/>
    <property type="match status" value="1"/>
</dbReference>
<protein>
    <recommendedName>
        <fullName evidence="4 13">Phosphatidylglycerol lysyltransferase</fullName>
        <ecNumber evidence="3 13">2.3.2.3</ecNumber>
    </recommendedName>
    <alternativeName>
        <fullName evidence="13">Lysylphosphatidylglycerol synthase</fullName>
    </alternativeName>
</protein>
<dbReference type="EC" id="2.3.2.3" evidence="3 13"/>
<feature type="transmembrane region" description="Helical" evidence="13">
    <location>
        <begin position="230"/>
        <end position="261"/>
    </location>
</feature>
<comment type="subcellular location">
    <subcellularLocation>
        <location evidence="1 13">Cell membrane</location>
        <topology evidence="1 13">Multi-pass membrane protein</topology>
    </subcellularLocation>
</comment>
<comment type="catalytic activity">
    <reaction evidence="12 13">
        <text>L-lysyl-tRNA(Lys) + a 1,2-diacyl-sn-glycero-3-phospho-(1'-sn-glycerol) = a 1,2-diacyl-sn-glycero-3-phospho-1'-(3'-O-L-lysyl)-sn-glycerol + tRNA(Lys)</text>
        <dbReference type="Rhea" id="RHEA:10668"/>
        <dbReference type="Rhea" id="RHEA-COMP:9696"/>
        <dbReference type="Rhea" id="RHEA-COMP:9697"/>
        <dbReference type="ChEBI" id="CHEBI:64716"/>
        <dbReference type="ChEBI" id="CHEBI:75792"/>
        <dbReference type="ChEBI" id="CHEBI:78442"/>
        <dbReference type="ChEBI" id="CHEBI:78529"/>
        <dbReference type="EC" id="2.3.2.3"/>
    </reaction>
</comment>
<dbReference type="GO" id="GO:0046677">
    <property type="term" value="P:response to antibiotic"/>
    <property type="evidence" value="ECO:0007669"/>
    <property type="project" value="UniProtKB-KW"/>
</dbReference>
<evidence type="ECO:0000256" key="1">
    <source>
        <dbReference type="ARBA" id="ARBA00004651"/>
    </source>
</evidence>
<feature type="domain" description="Phosphatidylglycerol lysyltransferase C-terminal" evidence="14">
    <location>
        <begin position="532"/>
        <end position="821"/>
    </location>
</feature>
<feature type="transmembrane region" description="Helical" evidence="13">
    <location>
        <begin position="366"/>
        <end position="386"/>
    </location>
</feature>
<reference evidence="16" key="1">
    <citation type="submission" date="2017-06" db="EMBL/GenBank/DDBJ databases">
        <title>FDA dAtabase for Regulatory Grade micrObial Sequences (FDA-ARGOS): Supporting development and validation of Infectious Disease Dx tests.</title>
        <authorList>
            <person name="Campos J."/>
            <person name="Goldberg B."/>
            <person name="Tallon L."/>
            <person name="Sadzewicz L."/>
            <person name="Sengamalay N."/>
            <person name="Ott S."/>
            <person name="Godinez A."/>
            <person name="Nagaraj S."/>
            <person name="Vavikolanu K."/>
            <person name="Vyas G."/>
            <person name="Nadendla S."/>
            <person name="Aluvathingal J."/>
            <person name="Geyer C."/>
            <person name="Nandy P."/>
            <person name="Hobson J."/>
            <person name="Sichtig H."/>
        </authorList>
    </citation>
    <scope>NUCLEOTIDE SEQUENCE [LARGE SCALE GENOMIC DNA]</scope>
    <source>
        <strain evidence="16">FDAARGOS_285</strain>
    </source>
</reference>
<feature type="transmembrane region" description="Helical" evidence="13">
    <location>
        <begin position="333"/>
        <end position="354"/>
    </location>
</feature>
<dbReference type="RefSeq" id="WP_088592379.1">
    <property type="nucleotide sequence ID" value="NZ_CP022046.2"/>
</dbReference>
<dbReference type="Pfam" id="PF03706">
    <property type="entry name" value="LPG_synthase_TM"/>
    <property type="match status" value="1"/>
</dbReference>
<keyword evidence="10 13" id="KW-0472">Membrane</keyword>
<feature type="transmembrane region" description="Helical" evidence="13">
    <location>
        <begin position="131"/>
        <end position="153"/>
    </location>
</feature>
<dbReference type="AlphaFoldDB" id="A0AAI8DI58"/>
<evidence type="ECO:0000256" key="6">
    <source>
        <dbReference type="ARBA" id="ARBA00022679"/>
    </source>
</evidence>
<evidence type="ECO:0000256" key="4">
    <source>
        <dbReference type="ARBA" id="ARBA00021546"/>
    </source>
</evidence>
<proteinExistence type="inferred from homology"/>
<evidence type="ECO:0000256" key="9">
    <source>
        <dbReference type="ARBA" id="ARBA00023098"/>
    </source>
</evidence>
<feature type="transmembrane region" description="Helical" evidence="13">
    <location>
        <begin position="90"/>
        <end position="111"/>
    </location>
</feature>
<evidence type="ECO:0000256" key="13">
    <source>
        <dbReference type="RuleBase" id="RU363042"/>
    </source>
</evidence>